<dbReference type="Proteomes" id="UP000299102">
    <property type="component" value="Unassembled WGS sequence"/>
</dbReference>
<evidence type="ECO:0000313" key="3">
    <source>
        <dbReference type="Proteomes" id="UP000299102"/>
    </source>
</evidence>
<dbReference type="AlphaFoldDB" id="A0A4C1XSN9"/>
<dbReference type="PANTHER" id="PTHR33327:SF3">
    <property type="entry name" value="RNA-DIRECTED DNA POLYMERASE"/>
    <property type="match status" value="1"/>
</dbReference>
<dbReference type="PANTHER" id="PTHR33327">
    <property type="entry name" value="ENDONUCLEASE"/>
    <property type="match status" value="1"/>
</dbReference>
<sequence>MWFAQVEGQFAIASITSDTTNFNHVIKHLDPQYSKEVKDIIVSPPDTHKTRRQKTFTILRHLQNLAGSCVCEDFLRTIWSSLLPSHIQTLLASQPHSPLKALADVADRMQGILLPGRQISSRSSGSIIENMTSEIAELKHAVKNLTAQLNRPCRSPT</sequence>
<evidence type="ECO:0000313" key="2">
    <source>
        <dbReference type="EMBL" id="GBP65554.1"/>
    </source>
</evidence>
<feature type="domain" description="DUF7041" evidence="1">
    <location>
        <begin position="1"/>
        <end position="54"/>
    </location>
</feature>
<reference evidence="2 3" key="1">
    <citation type="journal article" date="2019" name="Commun. Biol.">
        <title>The bagworm genome reveals a unique fibroin gene that provides high tensile strength.</title>
        <authorList>
            <person name="Kono N."/>
            <person name="Nakamura H."/>
            <person name="Ohtoshi R."/>
            <person name="Tomita M."/>
            <person name="Numata K."/>
            <person name="Arakawa K."/>
        </authorList>
    </citation>
    <scope>NUCLEOTIDE SEQUENCE [LARGE SCALE GENOMIC DNA]</scope>
</reference>
<keyword evidence="3" id="KW-1185">Reference proteome</keyword>
<gene>
    <name evidence="2" type="ORF">EVAR_87530_1</name>
</gene>
<proteinExistence type="predicted"/>
<dbReference type="InterPro" id="IPR055469">
    <property type="entry name" value="DUF7041"/>
</dbReference>
<comment type="caution">
    <text evidence="2">The sequence shown here is derived from an EMBL/GenBank/DDBJ whole genome shotgun (WGS) entry which is preliminary data.</text>
</comment>
<protein>
    <recommendedName>
        <fullName evidence="1">DUF7041 domain-containing protein</fullName>
    </recommendedName>
</protein>
<name>A0A4C1XSN9_EUMVA</name>
<dbReference type="OrthoDB" id="6932464at2759"/>
<organism evidence="2 3">
    <name type="scientific">Eumeta variegata</name>
    <name type="common">Bagworm moth</name>
    <name type="synonym">Eumeta japonica</name>
    <dbReference type="NCBI Taxonomy" id="151549"/>
    <lineage>
        <taxon>Eukaryota</taxon>
        <taxon>Metazoa</taxon>
        <taxon>Ecdysozoa</taxon>
        <taxon>Arthropoda</taxon>
        <taxon>Hexapoda</taxon>
        <taxon>Insecta</taxon>
        <taxon>Pterygota</taxon>
        <taxon>Neoptera</taxon>
        <taxon>Endopterygota</taxon>
        <taxon>Lepidoptera</taxon>
        <taxon>Glossata</taxon>
        <taxon>Ditrysia</taxon>
        <taxon>Tineoidea</taxon>
        <taxon>Psychidae</taxon>
        <taxon>Oiketicinae</taxon>
        <taxon>Eumeta</taxon>
    </lineage>
</organism>
<evidence type="ECO:0000259" key="1">
    <source>
        <dbReference type="Pfam" id="PF23055"/>
    </source>
</evidence>
<dbReference type="EMBL" id="BGZK01000932">
    <property type="protein sequence ID" value="GBP65554.1"/>
    <property type="molecule type" value="Genomic_DNA"/>
</dbReference>
<accession>A0A4C1XSN9</accession>
<dbReference type="Pfam" id="PF23055">
    <property type="entry name" value="DUF7041"/>
    <property type="match status" value="1"/>
</dbReference>